<dbReference type="EMBL" id="BKAJ01000187">
    <property type="protein sequence ID" value="GEP60887.1"/>
    <property type="molecule type" value="Genomic_DNA"/>
</dbReference>
<gene>
    <name evidence="1" type="ORF">RSO01_80530</name>
</gene>
<protein>
    <submittedName>
        <fullName evidence="1">Uncharacterized protein</fullName>
    </submittedName>
</protein>
<evidence type="ECO:0000313" key="1">
    <source>
        <dbReference type="EMBL" id="GEP60887.1"/>
    </source>
</evidence>
<name>A0A512NPP1_9HYPH</name>
<evidence type="ECO:0000313" key="2">
    <source>
        <dbReference type="Proteomes" id="UP000321058"/>
    </source>
</evidence>
<sequence length="129" mass="14099">MCDYSLELYRSRPAAQEEQYKLHRFPSGTMGFVAGTDCETAVCMPAGARLSLEGINETVQRAFSIGPAEEVTMTRLEVTGHAHRDAVRFGNGREVLLQSLNAGVTCRLAPRDLDKVLGLETTTPELVEA</sequence>
<reference evidence="1 2" key="1">
    <citation type="submission" date="2019-07" db="EMBL/GenBank/DDBJ databases">
        <title>Whole genome shotgun sequence of Reyranella soli NBRC 108950.</title>
        <authorList>
            <person name="Hosoyama A."/>
            <person name="Uohara A."/>
            <person name="Ohji S."/>
            <person name="Ichikawa N."/>
        </authorList>
    </citation>
    <scope>NUCLEOTIDE SEQUENCE [LARGE SCALE GENOMIC DNA]</scope>
    <source>
        <strain evidence="1 2">NBRC 108950</strain>
    </source>
</reference>
<accession>A0A512NPP1</accession>
<keyword evidence="2" id="KW-1185">Reference proteome</keyword>
<organism evidence="1 2">
    <name type="scientific">Reyranella soli</name>
    <dbReference type="NCBI Taxonomy" id="1230389"/>
    <lineage>
        <taxon>Bacteria</taxon>
        <taxon>Pseudomonadati</taxon>
        <taxon>Pseudomonadota</taxon>
        <taxon>Alphaproteobacteria</taxon>
        <taxon>Hyphomicrobiales</taxon>
        <taxon>Reyranellaceae</taxon>
        <taxon>Reyranella</taxon>
    </lineage>
</organism>
<dbReference type="RefSeq" id="WP_147156214.1">
    <property type="nucleotide sequence ID" value="NZ_BKAJ01000187.1"/>
</dbReference>
<dbReference type="AlphaFoldDB" id="A0A512NPP1"/>
<dbReference type="OrthoDB" id="7375646at2"/>
<proteinExistence type="predicted"/>
<comment type="caution">
    <text evidence="1">The sequence shown here is derived from an EMBL/GenBank/DDBJ whole genome shotgun (WGS) entry which is preliminary data.</text>
</comment>
<dbReference type="Proteomes" id="UP000321058">
    <property type="component" value="Unassembled WGS sequence"/>
</dbReference>